<dbReference type="OrthoDB" id="9809364at2"/>
<proteinExistence type="predicted"/>
<dbReference type="EMBL" id="VORO01000013">
    <property type="protein sequence ID" value="TXD88533.1"/>
    <property type="molecule type" value="Genomic_DNA"/>
</dbReference>
<name>A0A5C6ZEW8_9FLAO</name>
<accession>A0A5C6ZEW8</accession>
<dbReference type="RefSeq" id="WP_147086901.1">
    <property type="nucleotide sequence ID" value="NZ_VORM01000013.1"/>
</dbReference>
<evidence type="ECO:0000313" key="1">
    <source>
        <dbReference type="EMBL" id="TXD88533.1"/>
    </source>
</evidence>
<evidence type="ECO:0000313" key="2">
    <source>
        <dbReference type="Proteomes" id="UP000321578"/>
    </source>
</evidence>
<organism evidence="1 2">
    <name type="scientific">Subsaximicrobium wynnwilliamsii</name>
    <dbReference type="NCBI Taxonomy" id="291179"/>
    <lineage>
        <taxon>Bacteria</taxon>
        <taxon>Pseudomonadati</taxon>
        <taxon>Bacteroidota</taxon>
        <taxon>Flavobacteriia</taxon>
        <taxon>Flavobacteriales</taxon>
        <taxon>Flavobacteriaceae</taxon>
        <taxon>Subsaximicrobium</taxon>
    </lineage>
</organism>
<gene>
    <name evidence="1" type="ORF">ESY86_12380</name>
</gene>
<reference evidence="1 2" key="1">
    <citation type="submission" date="2019-08" db="EMBL/GenBank/DDBJ databases">
        <title>Genomes of Subsaximicrobium wynnwilliamsii strains.</title>
        <authorList>
            <person name="Bowman J.P."/>
        </authorList>
    </citation>
    <scope>NUCLEOTIDE SEQUENCE [LARGE SCALE GENOMIC DNA]</scope>
    <source>
        <strain evidence="1 2">2-80-2</strain>
    </source>
</reference>
<protein>
    <submittedName>
        <fullName evidence="1">Uncharacterized protein</fullName>
    </submittedName>
</protein>
<sequence length="79" mass="8828">MKSTEIKTNLQSLIANFSKEGIIYDLLIAYGISKTSVTRLKKGDYNFAKVGGETKPLVNCGDDCTETEFSINRRCEFLV</sequence>
<dbReference type="Proteomes" id="UP000321578">
    <property type="component" value="Unassembled WGS sequence"/>
</dbReference>
<dbReference type="AlphaFoldDB" id="A0A5C6ZEW8"/>
<comment type="caution">
    <text evidence="1">The sequence shown here is derived from an EMBL/GenBank/DDBJ whole genome shotgun (WGS) entry which is preliminary data.</text>
</comment>
<keyword evidence="2" id="KW-1185">Reference proteome</keyword>